<dbReference type="EMBL" id="WHVB01000043">
    <property type="protein sequence ID" value="KAF8466100.1"/>
    <property type="molecule type" value="Genomic_DNA"/>
</dbReference>
<keyword evidence="3" id="KW-1185">Reference proteome</keyword>
<evidence type="ECO:0000256" key="1">
    <source>
        <dbReference type="SAM" id="MobiDB-lite"/>
    </source>
</evidence>
<dbReference type="AlphaFoldDB" id="A0A9P5MPW2"/>
<evidence type="ECO:0000313" key="3">
    <source>
        <dbReference type="Proteomes" id="UP000759537"/>
    </source>
</evidence>
<reference evidence="2" key="2">
    <citation type="journal article" date="2020" name="Nat. Commun.">
        <title>Large-scale genome sequencing of mycorrhizal fungi provides insights into the early evolution of symbiotic traits.</title>
        <authorList>
            <person name="Miyauchi S."/>
            <person name="Kiss E."/>
            <person name="Kuo A."/>
            <person name="Drula E."/>
            <person name="Kohler A."/>
            <person name="Sanchez-Garcia M."/>
            <person name="Morin E."/>
            <person name="Andreopoulos B."/>
            <person name="Barry K.W."/>
            <person name="Bonito G."/>
            <person name="Buee M."/>
            <person name="Carver A."/>
            <person name="Chen C."/>
            <person name="Cichocki N."/>
            <person name="Clum A."/>
            <person name="Culley D."/>
            <person name="Crous P.W."/>
            <person name="Fauchery L."/>
            <person name="Girlanda M."/>
            <person name="Hayes R.D."/>
            <person name="Keri Z."/>
            <person name="LaButti K."/>
            <person name="Lipzen A."/>
            <person name="Lombard V."/>
            <person name="Magnuson J."/>
            <person name="Maillard F."/>
            <person name="Murat C."/>
            <person name="Nolan M."/>
            <person name="Ohm R.A."/>
            <person name="Pangilinan J."/>
            <person name="Pereira M.F."/>
            <person name="Perotto S."/>
            <person name="Peter M."/>
            <person name="Pfister S."/>
            <person name="Riley R."/>
            <person name="Sitrit Y."/>
            <person name="Stielow J.B."/>
            <person name="Szollosi G."/>
            <person name="Zifcakova L."/>
            <person name="Stursova M."/>
            <person name="Spatafora J.W."/>
            <person name="Tedersoo L."/>
            <person name="Vaario L.M."/>
            <person name="Yamada A."/>
            <person name="Yan M."/>
            <person name="Wang P."/>
            <person name="Xu J."/>
            <person name="Bruns T."/>
            <person name="Baldrian P."/>
            <person name="Vilgalys R."/>
            <person name="Dunand C."/>
            <person name="Henrissat B."/>
            <person name="Grigoriev I.V."/>
            <person name="Hibbett D."/>
            <person name="Nagy L.G."/>
            <person name="Martin F.M."/>
        </authorList>
    </citation>
    <scope>NUCLEOTIDE SEQUENCE</scope>
    <source>
        <strain evidence="2">Prilba</strain>
    </source>
</reference>
<gene>
    <name evidence="2" type="ORF">DFH94DRAFT_848526</name>
</gene>
<organism evidence="2 3">
    <name type="scientific">Russula ochroleuca</name>
    <dbReference type="NCBI Taxonomy" id="152965"/>
    <lineage>
        <taxon>Eukaryota</taxon>
        <taxon>Fungi</taxon>
        <taxon>Dikarya</taxon>
        <taxon>Basidiomycota</taxon>
        <taxon>Agaricomycotina</taxon>
        <taxon>Agaricomycetes</taxon>
        <taxon>Russulales</taxon>
        <taxon>Russulaceae</taxon>
        <taxon>Russula</taxon>
    </lineage>
</organism>
<evidence type="ECO:0000313" key="2">
    <source>
        <dbReference type="EMBL" id="KAF8466100.1"/>
    </source>
</evidence>
<sequence length="305" mass="32316">MNLLSTLSASSLSPGLGAGVQLELGGKLLSTRHAGYRQAPSSQGRRSRAPHTCGIHASDSGKGRTRPHAVNARVGQGYAGPGKMREEPYPVALRSRRIGERREGLVSIAKCQMNSWFDAIMMMRAELDRVFEVMKRNASFNDALLDRISQILDRRTWTTSTTTTTATGARTHHAATDANRWQERAWGHQCGGGGIGGEVGGGWCHGLGWMCLMCSGFGRRWTLEVVDNEGGGPGPGGNLYGEGTTADVLVVRGVLQCCISVVISASTIITSAVARGSGAAAESTGVFNGKQEVLGGRMCGALRKE</sequence>
<feature type="region of interest" description="Disordered" evidence="1">
    <location>
        <begin position="35"/>
        <end position="68"/>
    </location>
</feature>
<accession>A0A9P5MPW2</accession>
<dbReference type="Proteomes" id="UP000759537">
    <property type="component" value="Unassembled WGS sequence"/>
</dbReference>
<proteinExistence type="predicted"/>
<protein>
    <submittedName>
        <fullName evidence="2">Uncharacterized protein</fullName>
    </submittedName>
</protein>
<name>A0A9P5MPW2_9AGAM</name>
<comment type="caution">
    <text evidence="2">The sequence shown here is derived from an EMBL/GenBank/DDBJ whole genome shotgun (WGS) entry which is preliminary data.</text>
</comment>
<reference evidence="2" key="1">
    <citation type="submission" date="2019-10" db="EMBL/GenBank/DDBJ databases">
        <authorList>
            <consortium name="DOE Joint Genome Institute"/>
            <person name="Kuo A."/>
            <person name="Miyauchi S."/>
            <person name="Kiss E."/>
            <person name="Drula E."/>
            <person name="Kohler A."/>
            <person name="Sanchez-Garcia M."/>
            <person name="Andreopoulos B."/>
            <person name="Barry K.W."/>
            <person name="Bonito G."/>
            <person name="Buee M."/>
            <person name="Carver A."/>
            <person name="Chen C."/>
            <person name="Cichocki N."/>
            <person name="Clum A."/>
            <person name="Culley D."/>
            <person name="Crous P.W."/>
            <person name="Fauchery L."/>
            <person name="Girlanda M."/>
            <person name="Hayes R."/>
            <person name="Keri Z."/>
            <person name="LaButti K."/>
            <person name="Lipzen A."/>
            <person name="Lombard V."/>
            <person name="Magnuson J."/>
            <person name="Maillard F."/>
            <person name="Morin E."/>
            <person name="Murat C."/>
            <person name="Nolan M."/>
            <person name="Ohm R."/>
            <person name="Pangilinan J."/>
            <person name="Pereira M."/>
            <person name="Perotto S."/>
            <person name="Peter M."/>
            <person name="Riley R."/>
            <person name="Sitrit Y."/>
            <person name="Stielow B."/>
            <person name="Szollosi G."/>
            <person name="Zifcakova L."/>
            <person name="Stursova M."/>
            <person name="Spatafora J.W."/>
            <person name="Tedersoo L."/>
            <person name="Vaario L.-M."/>
            <person name="Yamada A."/>
            <person name="Yan M."/>
            <person name="Wang P."/>
            <person name="Xu J."/>
            <person name="Bruns T."/>
            <person name="Baldrian P."/>
            <person name="Vilgalys R."/>
            <person name="Henrissat B."/>
            <person name="Grigoriev I.V."/>
            <person name="Hibbett D."/>
            <person name="Nagy L.G."/>
            <person name="Martin F.M."/>
        </authorList>
    </citation>
    <scope>NUCLEOTIDE SEQUENCE</scope>
    <source>
        <strain evidence="2">Prilba</strain>
    </source>
</reference>